<dbReference type="EMBL" id="VSRR010059937">
    <property type="protein sequence ID" value="MPC82495.1"/>
    <property type="molecule type" value="Genomic_DNA"/>
</dbReference>
<evidence type="ECO:0000313" key="2">
    <source>
        <dbReference type="Proteomes" id="UP000324222"/>
    </source>
</evidence>
<proteinExistence type="predicted"/>
<reference evidence="1 2" key="1">
    <citation type="submission" date="2019-05" db="EMBL/GenBank/DDBJ databases">
        <title>Another draft genome of Portunus trituberculatus and its Hox gene families provides insights of decapod evolution.</title>
        <authorList>
            <person name="Jeong J.-H."/>
            <person name="Song I."/>
            <person name="Kim S."/>
            <person name="Choi T."/>
            <person name="Kim D."/>
            <person name="Ryu S."/>
            <person name="Kim W."/>
        </authorList>
    </citation>
    <scope>NUCLEOTIDE SEQUENCE [LARGE SCALE GENOMIC DNA]</scope>
    <source>
        <tissue evidence="1">Muscle</tissue>
    </source>
</reference>
<sequence length="94" mass="10948">MLFCEHECIYKTVTPPGEVEPEDLVVIEGGGNGLEDIGGRETVRLMEQIVRVVERKVHRRLLMMCIPKRRDKERQAFGQERRWVNGKLVGRLEM</sequence>
<evidence type="ECO:0000313" key="1">
    <source>
        <dbReference type="EMBL" id="MPC82495.1"/>
    </source>
</evidence>
<gene>
    <name evidence="1" type="ORF">E2C01_077166</name>
</gene>
<dbReference type="AlphaFoldDB" id="A0A5B7IJI5"/>
<comment type="caution">
    <text evidence="1">The sequence shown here is derived from an EMBL/GenBank/DDBJ whole genome shotgun (WGS) entry which is preliminary data.</text>
</comment>
<organism evidence="1 2">
    <name type="scientific">Portunus trituberculatus</name>
    <name type="common">Swimming crab</name>
    <name type="synonym">Neptunus trituberculatus</name>
    <dbReference type="NCBI Taxonomy" id="210409"/>
    <lineage>
        <taxon>Eukaryota</taxon>
        <taxon>Metazoa</taxon>
        <taxon>Ecdysozoa</taxon>
        <taxon>Arthropoda</taxon>
        <taxon>Crustacea</taxon>
        <taxon>Multicrustacea</taxon>
        <taxon>Malacostraca</taxon>
        <taxon>Eumalacostraca</taxon>
        <taxon>Eucarida</taxon>
        <taxon>Decapoda</taxon>
        <taxon>Pleocyemata</taxon>
        <taxon>Brachyura</taxon>
        <taxon>Eubrachyura</taxon>
        <taxon>Portunoidea</taxon>
        <taxon>Portunidae</taxon>
        <taxon>Portuninae</taxon>
        <taxon>Portunus</taxon>
    </lineage>
</organism>
<dbReference type="Proteomes" id="UP000324222">
    <property type="component" value="Unassembled WGS sequence"/>
</dbReference>
<accession>A0A5B7IJI5</accession>
<keyword evidence="2" id="KW-1185">Reference proteome</keyword>
<name>A0A5B7IJI5_PORTR</name>
<protein>
    <submittedName>
        <fullName evidence="1">Uncharacterized protein</fullName>
    </submittedName>
</protein>